<protein>
    <submittedName>
        <fullName evidence="3">PiggyBac transposable element-derived protein 4-like</fullName>
    </submittedName>
</protein>
<name>A0ABM1DTL8_PRICU</name>
<evidence type="ECO:0000313" key="2">
    <source>
        <dbReference type="Proteomes" id="UP000695022"/>
    </source>
</evidence>
<evidence type="ECO:0000313" key="3">
    <source>
        <dbReference type="RefSeq" id="XP_014663289.1"/>
    </source>
</evidence>
<dbReference type="InterPro" id="IPR029526">
    <property type="entry name" value="PGBD"/>
</dbReference>
<proteinExistence type="predicted"/>
<accession>A0ABM1DTL8</accession>
<dbReference type="RefSeq" id="XP_014663289.1">
    <property type="nucleotide sequence ID" value="XM_014807803.1"/>
</dbReference>
<feature type="domain" description="PiggyBac transposable element-derived protein" evidence="1">
    <location>
        <begin position="1"/>
        <end position="315"/>
    </location>
</feature>
<dbReference type="Pfam" id="PF13843">
    <property type="entry name" value="DDE_Tnp_1_7"/>
    <property type="match status" value="1"/>
</dbReference>
<gene>
    <name evidence="3" type="primary">LOC106805992</name>
</gene>
<sequence length="352" mass="40669">MKAFIGLVLAMAIHKLPQINNYWSSNWVLNVPQFCQVFTTKRFWALWSNIHLVNNETALPRDHADHDRLFKVRPILNILTRTFEDNYSPGQCVAVDESMVRFKGRSSLKQYMPMKPIKRGFKVWSASCSCCGYLYGFQVYTGKVPGSESKGMAHRVVADLTLPLLAGKNHIVYVDNFFTSLPLITELHQNSVYLCGTYRASRVGFPRELQDSNAIKRLERGNSIMMVKGEIAACVWKDKKPVYVVSNAHCPRIITNVKRRTHDGSRIQVSSPQMVSEYNNYMGGVDLLDQMKGCYGYSRKSKRWWLRLLYHFVDAWHDKLIHASNLHSYQYYWHPPMLVVVPKTADHRCELI</sequence>
<reference evidence="3" key="1">
    <citation type="submission" date="2025-08" db="UniProtKB">
        <authorList>
            <consortium name="RefSeq"/>
        </authorList>
    </citation>
    <scope>IDENTIFICATION</scope>
</reference>
<dbReference type="PANTHER" id="PTHR46599">
    <property type="entry name" value="PIGGYBAC TRANSPOSABLE ELEMENT-DERIVED PROTEIN 4"/>
    <property type="match status" value="1"/>
</dbReference>
<dbReference type="Proteomes" id="UP000695022">
    <property type="component" value="Unplaced"/>
</dbReference>
<keyword evidence="2" id="KW-1185">Reference proteome</keyword>
<organism evidence="2 3">
    <name type="scientific">Priapulus caudatus</name>
    <name type="common">Priapulid worm</name>
    <dbReference type="NCBI Taxonomy" id="37621"/>
    <lineage>
        <taxon>Eukaryota</taxon>
        <taxon>Metazoa</taxon>
        <taxon>Ecdysozoa</taxon>
        <taxon>Scalidophora</taxon>
        <taxon>Priapulida</taxon>
        <taxon>Priapulimorpha</taxon>
        <taxon>Priapulimorphida</taxon>
        <taxon>Priapulidae</taxon>
        <taxon>Priapulus</taxon>
    </lineage>
</organism>
<dbReference type="GeneID" id="106805992"/>
<evidence type="ECO:0000259" key="1">
    <source>
        <dbReference type="Pfam" id="PF13843"/>
    </source>
</evidence>
<dbReference type="PANTHER" id="PTHR46599:SF3">
    <property type="entry name" value="PIGGYBAC TRANSPOSABLE ELEMENT-DERIVED PROTEIN 4"/>
    <property type="match status" value="1"/>
</dbReference>